<dbReference type="PIRSF" id="PIRSF035875">
    <property type="entry name" value="RNase_BN"/>
    <property type="match status" value="1"/>
</dbReference>
<dbReference type="Proteomes" id="UP001595791">
    <property type="component" value="Unassembled WGS sequence"/>
</dbReference>
<evidence type="ECO:0000256" key="2">
    <source>
        <dbReference type="ARBA" id="ARBA00022475"/>
    </source>
</evidence>
<evidence type="ECO:0000256" key="6">
    <source>
        <dbReference type="SAM" id="Phobius"/>
    </source>
</evidence>
<dbReference type="PANTHER" id="PTHR30213:SF1">
    <property type="entry name" value="INNER MEMBRANE PROTEIN YHJD"/>
    <property type="match status" value="1"/>
</dbReference>
<dbReference type="RefSeq" id="WP_378165953.1">
    <property type="nucleotide sequence ID" value="NZ_JBHSBU010000001.1"/>
</dbReference>
<proteinExistence type="predicted"/>
<evidence type="ECO:0000313" key="7">
    <source>
        <dbReference type="EMBL" id="MFC4160767.1"/>
    </source>
</evidence>
<protein>
    <submittedName>
        <fullName evidence="7">YihY/virulence factor BrkB family protein</fullName>
    </submittedName>
</protein>
<keyword evidence="5 6" id="KW-0472">Membrane</keyword>
<evidence type="ECO:0000313" key="8">
    <source>
        <dbReference type="Proteomes" id="UP001595791"/>
    </source>
</evidence>
<feature type="transmembrane region" description="Helical" evidence="6">
    <location>
        <begin position="221"/>
        <end position="242"/>
    </location>
</feature>
<feature type="transmembrane region" description="Helical" evidence="6">
    <location>
        <begin position="98"/>
        <end position="119"/>
    </location>
</feature>
<dbReference type="InterPro" id="IPR017039">
    <property type="entry name" value="Virul_fac_BrkB"/>
</dbReference>
<comment type="subcellular location">
    <subcellularLocation>
        <location evidence="1">Cell membrane</location>
        <topology evidence="1">Multi-pass membrane protein</topology>
    </subcellularLocation>
</comment>
<evidence type="ECO:0000256" key="1">
    <source>
        <dbReference type="ARBA" id="ARBA00004651"/>
    </source>
</evidence>
<dbReference type="PANTHER" id="PTHR30213">
    <property type="entry name" value="INNER MEMBRANE PROTEIN YHJD"/>
    <property type="match status" value="1"/>
</dbReference>
<dbReference type="NCBIfam" id="TIGR00765">
    <property type="entry name" value="yihY_not_rbn"/>
    <property type="match status" value="1"/>
</dbReference>
<keyword evidence="8" id="KW-1185">Reference proteome</keyword>
<gene>
    <name evidence="7" type="ORF">ACFOW7_15610</name>
</gene>
<reference evidence="8" key="1">
    <citation type="journal article" date="2019" name="Int. J. Syst. Evol. Microbiol.">
        <title>The Global Catalogue of Microorganisms (GCM) 10K type strain sequencing project: providing services to taxonomists for standard genome sequencing and annotation.</title>
        <authorList>
            <consortium name="The Broad Institute Genomics Platform"/>
            <consortium name="The Broad Institute Genome Sequencing Center for Infectious Disease"/>
            <person name="Wu L."/>
            <person name="Ma J."/>
        </authorList>
    </citation>
    <scope>NUCLEOTIDE SEQUENCE [LARGE SCALE GENOMIC DNA]</scope>
    <source>
        <strain evidence="8">LMG 29894</strain>
    </source>
</reference>
<organism evidence="7 8">
    <name type="scientific">Chitinimonas lacunae</name>
    <dbReference type="NCBI Taxonomy" id="1963018"/>
    <lineage>
        <taxon>Bacteria</taxon>
        <taxon>Pseudomonadati</taxon>
        <taxon>Pseudomonadota</taxon>
        <taxon>Betaproteobacteria</taxon>
        <taxon>Neisseriales</taxon>
        <taxon>Chitinibacteraceae</taxon>
        <taxon>Chitinimonas</taxon>
    </lineage>
</organism>
<feature type="transmembrane region" description="Helical" evidence="6">
    <location>
        <begin position="36"/>
        <end position="60"/>
    </location>
</feature>
<accession>A0ABV8MSZ9</accession>
<evidence type="ECO:0000256" key="4">
    <source>
        <dbReference type="ARBA" id="ARBA00022989"/>
    </source>
</evidence>
<feature type="transmembrane region" description="Helical" evidence="6">
    <location>
        <begin position="189"/>
        <end position="209"/>
    </location>
</feature>
<keyword evidence="3 6" id="KW-0812">Transmembrane</keyword>
<keyword evidence="2" id="KW-1003">Cell membrane</keyword>
<dbReference type="Pfam" id="PF03631">
    <property type="entry name" value="Virul_fac_BrkB"/>
    <property type="match status" value="1"/>
</dbReference>
<feature type="transmembrane region" description="Helical" evidence="6">
    <location>
        <begin position="248"/>
        <end position="266"/>
    </location>
</feature>
<keyword evidence="4 6" id="KW-1133">Transmembrane helix</keyword>
<dbReference type="EMBL" id="JBHSBU010000001">
    <property type="protein sequence ID" value="MFC4160767.1"/>
    <property type="molecule type" value="Genomic_DNA"/>
</dbReference>
<name>A0ABV8MSZ9_9NEIS</name>
<comment type="caution">
    <text evidence="7">The sequence shown here is derived from an EMBL/GenBank/DDBJ whole genome shotgun (WGS) entry which is preliminary data.</text>
</comment>
<sequence length="327" mass="35549">MKTTPSSSSLGTWWHMCRAAASAWIDDYAPSMGAALAYYTVFSLAPLLLIVISVAGLVFGAEVARDAILTEMRMLIGMQGAQAVETLLSSVSKPAESTAATLVGVVVLLIGATTVFAELQDALDRIWRVARPDNRSGVWSLLRTRLLSFGMILGIGFLLIVSLVASAALAMLEKWWAPWFGEWLKVAQVVNFLLSFGLITTVFAMIYKIMPRVRISWRDVWLGALVTALLFTIGKAFIGWYIGTSGVASGYGAAGSLIVLLLWVYYSAQIFLLGAEFTWIYAHQFGSFRQLEPVRVVKPMAEVTPLPGNLGGVEHRGQILQPPLGMG</sequence>
<feature type="transmembrane region" description="Helical" evidence="6">
    <location>
        <begin position="146"/>
        <end position="169"/>
    </location>
</feature>
<evidence type="ECO:0000256" key="3">
    <source>
        <dbReference type="ARBA" id="ARBA00022692"/>
    </source>
</evidence>
<evidence type="ECO:0000256" key="5">
    <source>
        <dbReference type="ARBA" id="ARBA00023136"/>
    </source>
</evidence>